<dbReference type="RefSeq" id="WP_344658479.1">
    <property type="nucleotide sequence ID" value="NZ_BAAAQM010000021.1"/>
</dbReference>
<evidence type="ECO:0000313" key="2">
    <source>
        <dbReference type="EMBL" id="GAA1975119.1"/>
    </source>
</evidence>
<reference evidence="2 3" key="1">
    <citation type="journal article" date="2019" name="Int. J. Syst. Evol. Microbiol.">
        <title>The Global Catalogue of Microorganisms (GCM) 10K type strain sequencing project: providing services to taxonomists for standard genome sequencing and annotation.</title>
        <authorList>
            <consortium name="The Broad Institute Genomics Platform"/>
            <consortium name="The Broad Institute Genome Sequencing Center for Infectious Disease"/>
            <person name="Wu L."/>
            <person name="Ma J."/>
        </authorList>
    </citation>
    <scope>NUCLEOTIDE SEQUENCE [LARGE SCALE GENOMIC DNA]</scope>
    <source>
        <strain evidence="2 3">JCM 16013</strain>
    </source>
</reference>
<accession>A0ABN2RUT2</accession>
<name>A0ABN2RUT2_9ACTN</name>
<dbReference type="Proteomes" id="UP001499854">
    <property type="component" value="Unassembled WGS sequence"/>
</dbReference>
<feature type="signal peptide" evidence="1">
    <location>
        <begin position="1"/>
        <end position="23"/>
    </location>
</feature>
<keyword evidence="1" id="KW-0732">Signal</keyword>
<sequence>MHVTTRAPRAVSAIAAPVPGALAATPAPAAPPSLSVSLGTVSDTAYHQVATAVRGSMP</sequence>
<protein>
    <submittedName>
        <fullName evidence="2">Uncharacterized protein</fullName>
    </submittedName>
</protein>
<keyword evidence="3" id="KW-1185">Reference proteome</keyword>
<dbReference type="EMBL" id="BAAAQM010000021">
    <property type="protein sequence ID" value="GAA1975119.1"/>
    <property type="molecule type" value="Genomic_DNA"/>
</dbReference>
<comment type="caution">
    <text evidence="2">The sequence shown here is derived from an EMBL/GenBank/DDBJ whole genome shotgun (WGS) entry which is preliminary data.</text>
</comment>
<organism evidence="2 3">
    <name type="scientific">Catenulispora subtropica</name>
    <dbReference type="NCBI Taxonomy" id="450798"/>
    <lineage>
        <taxon>Bacteria</taxon>
        <taxon>Bacillati</taxon>
        <taxon>Actinomycetota</taxon>
        <taxon>Actinomycetes</taxon>
        <taxon>Catenulisporales</taxon>
        <taxon>Catenulisporaceae</taxon>
        <taxon>Catenulispora</taxon>
    </lineage>
</organism>
<evidence type="ECO:0000256" key="1">
    <source>
        <dbReference type="SAM" id="SignalP"/>
    </source>
</evidence>
<gene>
    <name evidence="2" type="ORF">GCM10009838_38990</name>
</gene>
<evidence type="ECO:0000313" key="3">
    <source>
        <dbReference type="Proteomes" id="UP001499854"/>
    </source>
</evidence>
<feature type="chain" id="PRO_5046257722" evidence="1">
    <location>
        <begin position="24"/>
        <end position="58"/>
    </location>
</feature>
<proteinExistence type="predicted"/>